<dbReference type="EMBL" id="CAHS01000011">
    <property type="protein sequence ID" value="CCG86230.1"/>
    <property type="molecule type" value="Genomic_DNA"/>
</dbReference>
<dbReference type="OrthoDB" id="6561821at2"/>
<reference evidence="3 4" key="1">
    <citation type="journal article" date="2013" name="Syst. Appl. Microbiol.">
        <title>Phylogenetic position and virulence apparatus of the pear flower necrosis pathogen Erwinia piriflorinigrans CFBP 5888T as assessed by comparative genomics.</title>
        <authorList>
            <person name="Smits T.H."/>
            <person name="Rezzonico F."/>
            <person name="Lopez M.M."/>
            <person name="Blom J."/>
            <person name="Goesmann A."/>
            <person name="Frey J.E."/>
            <person name="Duffy B."/>
        </authorList>
    </citation>
    <scope>NUCLEOTIDE SEQUENCE [LARGE SCALE GENOMIC DNA]</scope>
    <source>
        <strain evidence="4">CFBP5888</strain>
    </source>
</reference>
<feature type="domain" description="Surface presentation of antigen" evidence="2">
    <location>
        <begin position="247"/>
        <end position="325"/>
    </location>
</feature>
<comment type="caution">
    <text evidence="3">The sequence shown here is derived from an EMBL/GenBank/DDBJ whole genome shotgun (WGS) entry which is preliminary data.</text>
</comment>
<protein>
    <submittedName>
        <fullName evidence="3">Type III secretion system protein</fullName>
    </submittedName>
</protein>
<accession>V5Z5D5</accession>
<organism evidence="3 4">
    <name type="scientific">Erwinia piriflorinigrans CFBP 5888</name>
    <dbReference type="NCBI Taxonomy" id="1161919"/>
    <lineage>
        <taxon>Bacteria</taxon>
        <taxon>Pseudomonadati</taxon>
        <taxon>Pseudomonadota</taxon>
        <taxon>Gammaproteobacteria</taxon>
        <taxon>Enterobacterales</taxon>
        <taxon>Erwiniaceae</taxon>
        <taxon>Erwinia</taxon>
    </lineage>
</organism>
<dbReference type="AlphaFoldDB" id="V5Z5D5"/>
<sequence length="327" mass="36186">MVKEISEYLVSPIADIDISALEDRLFDRISERKEECYRSEIEGCEVALPYISYPSSARSLCGGGTAPTDKEHKETSALKKLQLSNEVFQAAFNDQQRRKSILTLTSTGLSSHHELKQPSNAEIKKDGGPVDMNALKLIGINQAALEKRRGELDINIFSQTNVLVSDIESTKTVISSLEQELKQPDKSSSHAAEVRHIDLIPVDIATSLRGEPSSREENAQVLRDALQKHLPEKAPSDSGVKVDTASRSMDLKYPFKSWSGEHSVKVSVPAEARRDGTLILHPSDSRAADALSRQAADLVGYTPDIVQPWHSREEPEQHTGSHEEEQE</sequence>
<evidence type="ECO:0000313" key="3">
    <source>
        <dbReference type="EMBL" id="CCG86230.1"/>
    </source>
</evidence>
<feature type="region of interest" description="Disordered" evidence="1">
    <location>
        <begin position="305"/>
        <end position="327"/>
    </location>
</feature>
<evidence type="ECO:0000259" key="2">
    <source>
        <dbReference type="Pfam" id="PF02510"/>
    </source>
</evidence>
<evidence type="ECO:0000313" key="4">
    <source>
        <dbReference type="Proteomes" id="UP000018217"/>
    </source>
</evidence>
<feature type="compositionally biased region" description="Basic and acidic residues" evidence="1">
    <location>
        <begin position="310"/>
        <end position="327"/>
    </location>
</feature>
<evidence type="ECO:0000256" key="1">
    <source>
        <dbReference type="SAM" id="MobiDB-lite"/>
    </source>
</evidence>
<name>V5Z5D5_9GAMM</name>
<dbReference type="RefSeq" id="WP_023654052.1">
    <property type="nucleotide sequence ID" value="NZ_CAHS01000011.1"/>
</dbReference>
<gene>
    <name evidence="3" type="primary">spaN</name>
    <name evidence="3" type="ORF">EPIR_0865</name>
</gene>
<dbReference type="STRING" id="1161919.EPIR_0865"/>
<dbReference type="Pfam" id="PF02510">
    <property type="entry name" value="SPAN"/>
    <property type="match status" value="1"/>
</dbReference>
<keyword evidence="4" id="KW-1185">Reference proteome</keyword>
<dbReference type="Proteomes" id="UP000018217">
    <property type="component" value="Unassembled WGS sequence"/>
</dbReference>
<proteinExistence type="predicted"/>
<dbReference type="InterPro" id="IPR056746">
    <property type="entry name" value="SPAN_dom"/>
</dbReference>